<reference evidence="2" key="1">
    <citation type="journal article" date="2023" name="Front. Plant Sci.">
        <title>Chromosomal-level genome assembly of Melastoma candidum provides insights into trichome evolution.</title>
        <authorList>
            <person name="Zhong Y."/>
            <person name="Wu W."/>
            <person name="Sun C."/>
            <person name="Zou P."/>
            <person name="Liu Y."/>
            <person name="Dai S."/>
            <person name="Zhou R."/>
        </authorList>
    </citation>
    <scope>NUCLEOTIDE SEQUENCE [LARGE SCALE GENOMIC DNA]</scope>
</reference>
<dbReference type="EMBL" id="CM042886">
    <property type="protein sequence ID" value="KAI4339068.1"/>
    <property type="molecule type" value="Genomic_DNA"/>
</dbReference>
<evidence type="ECO:0000313" key="2">
    <source>
        <dbReference type="Proteomes" id="UP001057402"/>
    </source>
</evidence>
<accession>A0ACB9NRG9</accession>
<dbReference type="Proteomes" id="UP001057402">
    <property type="component" value="Chromosome 7"/>
</dbReference>
<organism evidence="1 2">
    <name type="scientific">Melastoma candidum</name>
    <dbReference type="NCBI Taxonomy" id="119954"/>
    <lineage>
        <taxon>Eukaryota</taxon>
        <taxon>Viridiplantae</taxon>
        <taxon>Streptophyta</taxon>
        <taxon>Embryophyta</taxon>
        <taxon>Tracheophyta</taxon>
        <taxon>Spermatophyta</taxon>
        <taxon>Magnoliopsida</taxon>
        <taxon>eudicotyledons</taxon>
        <taxon>Gunneridae</taxon>
        <taxon>Pentapetalae</taxon>
        <taxon>rosids</taxon>
        <taxon>malvids</taxon>
        <taxon>Myrtales</taxon>
        <taxon>Melastomataceae</taxon>
        <taxon>Melastomatoideae</taxon>
        <taxon>Melastomateae</taxon>
        <taxon>Melastoma</taxon>
    </lineage>
</organism>
<evidence type="ECO:0000313" key="1">
    <source>
        <dbReference type="EMBL" id="KAI4339068.1"/>
    </source>
</evidence>
<protein>
    <submittedName>
        <fullName evidence="1">Uncharacterized protein</fullName>
    </submittedName>
</protein>
<sequence length="92" mass="10785">MGWEMNSNMKMKMGYCLRERPSSSSSSSLGARKSQIFHKEERKQLYWAQMRGLSACDHHKKFLGDYVHFYGGEKSHKGNTCIRTDHDTLRRI</sequence>
<proteinExistence type="predicted"/>
<name>A0ACB9NRG9_9MYRT</name>
<comment type="caution">
    <text evidence="1">The sequence shown here is derived from an EMBL/GenBank/DDBJ whole genome shotgun (WGS) entry which is preliminary data.</text>
</comment>
<keyword evidence="2" id="KW-1185">Reference proteome</keyword>
<gene>
    <name evidence="1" type="ORF">MLD38_024050</name>
</gene>